<keyword evidence="2" id="KW-1185">Reference proteome</keyword>
<evidence type="ECO:0000313" key="1">
    <source>
        <dbReference type="EMBL" id="GHH78908.1"/>
    </source>
</evidence>
<dbReference type="AlphaFoldDB" id="A0A919G6G6"/>
<reference evidence="1" key="2">
    <citation type="submission" date="2020-09" db="EMBL/GenBank/DDBJ databases">
        <authorList>
            <person name="Sun Q."/>
            <person name="Zhou Y."/>
        </authorList>
    </citation>
    <scope>NUCLEOTIDE SEQUENCE</scope>
    <source>
        <strain evidence="1">CGMCC 4.7398</strain>
    </source>
</reference>
<dbReference type="Proteomes" id="UP000627369">
    <property type="component" value="Unassembled WGS sequence"/>
</dbReference>
<proteinExistence type="predicted"/>
<organism evidence="1 2">
    <name type="scientific">Promicromonospora soli</name>
    <dbReference type="NCBI Taxonomy" id="2035533"/>
    <lineage>
        <taxon>Bacteria</taxon>
        <taxon>Bacillati</taxon>
        <taxon>Actinomycetota</taxon>
        <taxon>Actinomycetes</taxon>
        <taxon>Micrococcales</taxon>
        <taxon>Promicromonosporaceae</taxon>
        <taxon>Promicromonospora</taxon>
    </lineage>
</organism>
<sequence length="143" mass="15827">MVRWAASAYREVMTSTPYDQDDLLKFLVEYGVALGSGDLEAVTESLAYPSVVVEAVRSLVVPDAEAARDRLGSMLAAYREQGLVAAVPEVRAVEQVGDALLWVDVRWSYKDENASEATAERVRYLLRRGRDTFELCVVVPVEA</sequence>
<dbReference type="EMBL" id="BNAS01000008">
    <property type="protein sequence ID" value="GHH78908.1"/>
    <property type="molecule type" value="Genomic_DNA"/>
</dbReference>
<accession>A0A919G6G6</accession>
<reference evidence="1" key="1">
    <citation type="journal article" date="2014" name="Int. J. Syst. Evol. Microbiol.">
        <title>Complete genome sequence of Corynebacterium casei LMG S-19264T (=DSM 44701T), isolated from a smear-ripened cheese.</title>
        <authorList>
            <consortium name="US DOE Joint Genome Institute (JGI-PGF)"/>
            <person name="Walter F."/>
            <person name="Albersmeier A."/>
            <person name="Kalinowski J."/>
            <person name="Ruckert C."/>
        </authorList>
    </citation>
    <scope>NUCLEOTIDE SEQUENCE</scope>
    <source>
        <strain evidence="1">CGMCC 4.7398</strain>
    </source>
</reference>
<gene>
    <name evidence="1" type="ORF">GCM10017772_43380</name>
</gene>
<name>A0A919G6G6_9MICO</name>
<evidence type="ECO:0000313" key="2">
    <source>
        <dbReference type="Proteomes" id="UP000627369"/>
    </source>
</evidence>
<comment type="caution">
    <text evidence="1">The sequence shown here is derived from an EMBL/GenBank/DDBJ whole genome shotgun (WGS) entry which is preliminary data.</text>
</comment>
<protein>
    <submittedName>
        <fullName evidence="1">Uncharacterized protein</fullName>
    </submittedName>
</protein>